<sequence>MDWPSLRLNFTIKRTSMQVFGQSAFTMVSNPIVSSDSSSVLYDAFATFTDESAVYNYTVVNGITYMSRNASDKSTLASSVKCIDPGVLPSINALVSAINEATAISSVSASEKTQCSSGKLFKVSVQGMEFALCFSGATGFTMRGSDMDIVVEDIDSHFDILAPTADAEKCSEVVSPSLISLLGRALLTGNPFLPTGARKLEATFEFSDLFGLDEPSCSCKSKRRPCIFLHGLGIGTEEPENLDSYPEYWGNMTDHAPCCTSFKYAMLNTLNNSWTSDTQQQKVCDHLLPVSKTSHGTVVSDTIVITHSMGGLMVAGALANKKCSFDKSTSWVATAAPMRGSIASDHFQDSCKDDTNILMETFVDQTGFCPPDDGIKSLAYEKGNYSNPELDVAYKAAQKVYQTKTAGVLCSNGYSGLLSSYQYQYWGLGLMVPHNTDENDGMVEFKSCAGGIPESKFGTSYRDRYYLTKVNHADAAFRADDAVLDEAKMPKKWFECLL</sequence>
<dbReference type="AlphaFoldDB" id="A0A8T1VQ04"/>
<evidence type="ECO:0000313" key="1">
    <source>
        <dbReference type="EMBL" id="KAG7381494.1"/>
    </source>
</evidence>
<organism evidence="1 2">
    <name type="scientific">Phytophthora boehmeriae</name>
    <dbReference type="NCBI Taxonomy" id="109152"/>
    <lineage>
        <taxon>Eukaryota</taxon>
        <taxon>Sar</taxon>
        <taxon>Stramenopiles</taxon>
        <taxon>Oomycota</taxon>
        <taxon>Peronosporomycetes</taxon>
        <taxon>Peronosporales</taxon>
        <taxon>Peronosporaceae</taxon>
        <taxon>Phytophthora</taxon>
    </lineage>
</organism>
<dbReference type="PANTHER" id="PTHR22538">
    <property type="entry name" value="CILIA- AND FLAGELLA-ASSOCIATED PROTEIN 74"/>
    <property type="match status" value="1"/>
</dbReference>
<comment type="caution">
    <text evidence="1">The sequence shown here is derived from an EMBL/GenBank/DDBJ whole genome shotgun (WGS) entry which is preliminary data.</text>
</comment>
<dbReference type="Proteomes" id="UP000693981">
    <property type="component" value="Unassembled WGS sequence"/>
</dbReference>
<evidence type="ECO:0000313" key="2">
    <source>
        <dbReference type="Proteomes" id="UP000693981"/>
    </source>
</evidence>
<dbReference type="OrthoDB" id="95392at2759"/>
<proteinExistence type="predicted"/>
<dbReference type="EMBL" id="JAGDFL010000781">
    <property type="protein sequence ID" value="KAG7381494.1"/>
    <property type="molecule type" value="Genomic_DNA"/>
</dbReference>
<reference evidence="1" key="1">
    <citation type="submission" date="2021-02" db="EMBL/GenBank/DDBJ databases">
        <authorList>
            <person name="Palmer J.M."/>
        </authorList>
    </citation>
    <scope>NUCLEOTIDE SEQUENCE</scope>
    <source>
        <strain evidence="1">SCRP23</strain>
    </source>
</reference>
<keyword evidence="2" id="KW-1185">Reference proteome</keyword>
<dbReference type="PANTHER" id="PTHR22538:SF1">
    <property type="entry name" value="VWFD DOMAIN-CONTAINING PROTEIN"/>
    <property type="match status" value="1"/>
</dbReference>
<name>A0A8T1VQ04_9STRA</name>
<accession>A0A8T1VQ04</accession>
<gene>
    <name evidence="1" type="ORF">PHYBOEH_010925</name>
</gene>
<protein>
    <submittedName>
        <fullName evidence="1">Uncharacterized protein</fullName>
    </submittedName>
</protein>